<feature type="transmembrane region" description="Helical" evidence="7">
    <location>
        <begin position="257"/>
        <end position="280"/>
    </location>
</feature>
<evidence type="ECO:0000256" key="4">
    <source>
        <dbReference type="ARBA" id="ARBA00022692"/>
    </source>
</evidence>
<dbReference type="InterPro" id="IPR052031">
    <property type="entry name" value="Membrane_Transporter-Flippase"/>
</dbReference>
<keyword evidence="2" id="KW-0813">Transport</keyword>
<dbReference type="GO" id="GO:0015297">
    <property type="term" value="F:antiporter activity"/>
    <property type="evidence" value="ECO:0007669"/>
    <property type="project" value="InterPro"/>
</dbReference>
<feature type="transmembrane region" description="Helical" evidence="7">
    <location>
        <begin position="335"/>
        <end position="357"/>
    </location>
</feature>
<protein>
    <submittedName>
        <fullName evidence="8">Multidrug and toxin extrusion (MATE) family efflux pump YdhE/NorM-like</fullName>
    </submittedName>
</protein>
<feature type="transmembrane region" description="Helical" evidence="7">
    <location>
        <begin position="437"/>
        <end position="455"/>
    </location>
</feature>
<feature type="transmembrane region" description="Helical" evidence="7">
    <location>
        <begin position="37"/>
        <end position="57"/>
    </location>
</feature>
<dbReference type="KEGG" id="cbw:RR42_m3776"/>
<dbReference type="RefSeq" id="WP_043350067.1">
    <property type="nucleotide sequence ID" value="NZ_CP010536.1"/>
</dbReference>
<keyword evidence="4 7" id="KW-0812">Transmembrane</keyword>
<dbReference type="PANTHER" id="PTHR43549:SF3">
    <property type="entry name" value="MULTIDRUG RESISTANCE PROTEIN YPNP-RELATED"/>
    <property type="match status" value="1"/>
</dbReference>
<comment type="subcellular location">
    <subcellularLocation>
        <location evidence="1">Cell membrane</location>
        <topology evidence="1">Multi-pass membrane protein</topology>
    </subcellularLocation>
</comment>
<feature type="transmembrane region" description="Helical" evidence="7">
    <location>
        <begin position="186"/>
        <end position="206"/>
    </location>
</feature>
<organism evidence="8 9">
    <name type="scientific">Cupriavidus basilensis</name>
    <dbReference type="NCBI Taxonomy" id="68895"/>
    <lineage>
        <taxon>Bacteria</taxon>
        <taxon>Pseudomonadati</taxon>
        <taxon>Pseudomonadota</taxon>
        <taxon>Betaproteobacteria</taxon>
        <taxon>Burkholderiales</taxon>
        <taxon>Burkholderiaceae</taxon>
        <taxon>Cupriavidus</taxon>
    </lineage>
</organism>
<dbReference type="GO" id="GO:0042910">
    <property type="term" value="F:xenobiotic transmembrane transporter activity"/>
    <property type="evidence" value="ECO:0007669"/>
    <property type="project" value="InterPro"/>
</dbReference>
<proteinExistence type="predicted"/>
<dbReference type="InterPro" id="IPR002528">
    <property type="entry name" value="MATE_fam"/>
</dbReference>
<evidence type="ECO:0000256" key="6">
    <source>
        <dbReference type="ARBA" id="ARBA00023136"/>
    </source>
</evidence>
<dbReference type="Proteomes" id="UP000031843">
    <property type="component" value="Chromosome main"/>
</dbReference>
<name>A0A0C4YKJ2_9BURK</name>
<reference evidence="8 9" key="1">
    <citation type="journal article" date="2015" name="Genome Announc.">
        <title>Complete Genome Sequence of Cupriavidus basilensis 4G11, Isolated from the Oak Ridge Field Research Center Site.</title>
        <authorList>
            <person name="Ray J."/>
            <person name="Waters R.J."/>
            <person name="Skerker J.M."/>
            <person name="Kuehl J.V."/>
            <person name="Price M.N."/>
            <person name="Huang J."/>
            <person name="Chakraborty R."/>
            <person name="Arkin A.P."/>
            <person name="Deutschbauer A."/>
        </authorList>
    </citation>
    <scope>NUCLEOTIDE SEQUENCE [LARGE SCALE GENOMIC DNA]</scope>
    <source>
        <strain evidence="8">4G11</strain>
    </source>
</reference>
<evidence type="ECO:0000313" key="9">
    <source>
        <dbReference type="Proteomes" id="UP000031843"/>
    </source>
</evidence>
<dbReference type="EMBL" id="CP010536">
    <property type="protein sequence ID" value="AJG21136.1"/>
    <property type="molecule type" value="Genomic_DNA"/>
</dbReference>
<keyword evidence="9" id="KW-1185">Reference proteome</keyword>
<accession>A0A0C4YKJ2</accession>
<feature type="transmembrane region" description="Helical" evidence="7">
    <location>
        <begin position="63"/>
        <end position="83"/>
    </location>
</feature>
<evidence type="ECO:0000256" key="1">
    <source>
        <dbReference type="ARBA" id="ARBA00004651"/>
    </source>
</evidence>
<evidence type="ECO:0000256" key="3">
    <source>
        <dbReference type="ARBA" id="ARBA00022475"/>
    </source>
</evidence>
<keyword evidence="6 7" id="KW-0472">Membrane</keyword>
<keyword evidence="3" id="KW-1003">Cell membrane</keyword>
<dbReference type="GO" id="GO:0005886">
    <property type="term" value="C:plasma membrane"/>
    <property type="evidence" value="ECO:0007669"/>
    <property type="project" value="UniProtKB-SubCell"/>
</dbReference>
<feature type="transmembrane region" description="Helical" evidence="7">
    <location>
        <begin position="404"/>
        <end position="425"/>
    </location>
</feature>
<evidence type="ECO:0000256" key="2">
    <source>
        <dbReference type="ARBA" id="ARBA00022448"/>
    </source>
</evidence>
<feature type="transmembrane region" description="Helical" evidence="7">
    <location>
        <begin position="377"/>
        <end position="397"/>
    </location>
</feature>
<feature type="transmembrane region" description="Helical" evidence="7">
    <location>
        <begin position="156"/>
        <end position="174"/>
    </location>
</feature>
<evidence type="ECO:0000256" key="5">
    <source>
        <dbReference type="ARBA" id="ARBA00022989"/>
    </source>
</evidence>
<gene>
    <name evidence="8" type="ORF">RR42_m3776</name>
</gene>
<dbReference type="AlphaFoldDB" id="A0A0C4YKJ2"/>
<dbReference type="STRING" id="68895.RR42_m3776"/>
<feature type="transmembrane region" description="Helical" evidence="7">
    <location>
        <begin position="114"/>
        <end position="136"/>
    </location>
</feature>
<keyword evidence="5 7" id="KW-1133">Transmembrane helix</keyword>
<evidence type="ECO:0000313" key="8">
    <source>
        <dbReference type="EMBL" id="AJG21136.1"/>
    </source>
</evidence>
<dbReference type="PANTHER" id="PTHR43549">
    <property type="entry name" value="MULTIDRUG RESISTANCE PROTEIN YPNP-RELATED"/>
    <property type="match status" value="1"/>
</dbReference>
<feature type="transmembrane region" description="Helical" evidence="7">
    <location>
        <begin position="300"/>
        <end position="323"/>
    </location>
</feature>
<dbReference type="Pfam" id="PF01554">
    <property type="entry name" value="MatE"/>
    <property type="match status" value="2"/>
</dbReference>
<feature type="transmembrane region" description="Helical" evidence="7">
    <location>
        <begin position="212"/>
        <end position="236"/>
    </location>
</feature>
<evidence type="ECO:0000256" key="7">
    <source>
        <dbReference type="SAM" id="Phobius"/>
    </source>
</evidence>
<sequence length="465" mass="46649">MNEPQANPMAAAAIAPATAAPIATPTHPLMRELMRRILQLAAPTSLIAFLQAGAQLIETWLAARQGTAALAGWAVVLPFALLLQQMSTGAMGGGVVAAIARALGANKREEASSLVLHALIIALTAGLAFAVAMAGFPRAVLGAVAGQTAADAAATYAIWLFGGGAVPAWLANTLASVLRGGGRHALAARVLSLMWIVFPVLAWTLAEPAGMGLAGIGASLAAVSWAAALAMAWVVLRGGAGFVPMLRIRPSRALFKRILSVGLVACALASVANLSTILVTTELRHYGTAAVAAYGISARLEFLMIPLAFGVGSALTALVGRAVGAGDWATARRTAWAGALMALAVAGAVGAVVGLAPDAFAGFFTKDAEVASIAARALSWVAPAFGGFGLGMALYFASMGAGRMGWPIAAGISRIALAAGGGWLLANVAGMGLDGHFLGVALGITAYGVVTAFGVRGANWSARGA</sequence>